<keyword evidence="1 6" id="KW-0808">Transferase</keyword>
<dbReference type="EMBL" id="BAAAHK010000024">
    <property type="protein sequence ID" value="GAA0962569.1"/>
    <property type="molecule type" value="Genomic_DNA"/>
</dbReference>
<dbReference type="InterPro" id="IPR017438">
    <property type="entry name" value="ATP-NAD_kinase_N"/>
</dbReference>
<proteinExistence type="inferred from homology"/>
<evidence type="ECO:0000256" key="5">
    <source>
        <dbReference type="ARBA" id="ARBA00047925"/>
    </source>
</evidence>
<feature type="active site" description="Proton acceptor" evidence="6">
    <location>
        <position position="69"/>
    </location>
</feature>
<evidence type="ECO:0000256" key="2">
    <source>
        <dbReference type="ARBA" id="ARBA00022777"/>
    </source>
</evidence>
<dbReference type="InterPro" id="IPR017437">
    <property type="entry name" value="ATP-NAD_kinase_PpnK-typ_C"/>
</dbReference>
<comment type="caution">
    <text evidence="8">The sequence shown here is derived from an EMBL/GenBank/DDBJ whole genome shotgun (WGS) entry which is preliminary data.</text>
</comment>
<comment type="catalytic activity">
    <reaction evidence="5 6">
        <text>NAD(+) + ATP = ADP + NADP(+) + H(+)</text>
        <dbReference type="Rhea" id="RHEA:18629"/>
        <dbReference type="ChEBI" id="CHEBI:15378"/>
        <dbReference type="ChEBI" id="CHEBI:30616"/>
        <dbReference type="ChEBI" id="CHEBI:57540"/>
        <dbReference type="ChEBI" id="CHEBI:58349"/>
        <dbReference type="ChEBI" id="CHEBI:456216"/>
        <dbReference type="EC" id="2.7.1.23"/>
    </reaction>
</comment>
<comment type="caution">
    <text evidence="6">Lacks conserved residue(s) required for the propagation of feature annotation.</text>
</comment>
<dbReference type="InterPro" id="IPR016064">
    <property type="entry name" value="NAD/diacylglycerol_kinase_sf"/>
</dbReference>
<feature type="binding site" evidence="6">
    <location>
        <position position="241"/>
    </location>
    <ligand>
        <name>NAD(+)</name>
        <dbReference type="ChEBI" id="CHEBI:57540"/>
    </ligand>
</feature>
<evidence type="ECO:0000256" key="4">
    <source>
        <dbReference type="ARBA" id="ARBA00023027"/>
    </source>
</evidence>
<comment type="function">
    <text evidence="6">Involved in the regulation of the intracellular balance of NAD and NADP, and is a key enzyme in the biosynthesis of NADP. Catalyzes specifically the phosphorylation on 2'-hydroxyl of the adenosine moiety of NAD to yield NADP.</text>
</comment>
<name>A0ABN1RS34_9ACTN</name>
<dbReference type="PANTHER" id="PTHR20275:SF0">
    <property type="entry name" value="NAD KINASE"/>
    <property type="match status" value="1"/>
</dbReference>
<accession>A0ABN1RS34</accession>
<keyword evidence="6" id="KW-0547">Nucleotide-binding</keyword>
<evidence type="ECO:0000256" key="6">
    <source>
        <dbReference type="HAMAP-Rule" id="MF_00361"/>
    </source>
</evidence>
<feature type="binding site" evidence="6">
    <location>
        <position position="206"/>
    </location>
    <ligand>
        <name>NAD(+)</name>
        <dbReference type="ChEBI" id="CHEBI:57540"/>
    </ligand>
</feature>
<evidence type="ECO:0000313" key="8">
    <source>
        <dbReference type="EMBL" id="GAA0962569.1"/>
    </source>
</evidence>
<dbReference type="PANTHER" id="PTHR20275">
    <property type="entry name" value="NAD KINASE"/>
    <property type="match status" value="1"/>
</dbReference>
<evidence type="ECO:0000256" key="3">
    <source>
        <dbReference type="ARBA" id="ARBA00022857"/>
    </source>
</evidence>
<dbReference type="Proteomes" id="UP001500542">
    <property type="component" value="Unassembled WGS sequence"/>
</dbReference>
<feature type="compositionally biased region" description="Pro residues" evidence="7">
    <location>
        <begin position="347"/>
        <end position="356"/>
    </location>
</feature>
<dbReference type="EC" id="2.7.1.23" evidence="6"/>
<comment type="cofactor">
    <cofactor evidence="6">
        <name>a divalent metal cation</name>
        <dbReference type="ChEBI" id="CHEBI:60240"/>
    </cofactor>
</comment>
<feature type="binding site" evidence="6">
    <location>
        <position position="74"/>
    </location>
    <ligand>
        <name>NAD(+)</name>
        <dbReference type="ChEBI" id="CHEBI:57540"/>
    </ligand>
</feature>
<organism evidence="8 9">
    <name type="scientific">Kribbella koreensis</name>
    <dbReference type="NCBI Taxonomy" id="57909"/>
    <lineage>
        <taxon>Bacteria</taxon>
        <taxon>Bacillati</taxon>
        <taxon>Actinomycetota</taxon>
        <taxon>Actinomycetes</taxon>
        <taxon>Propionibacteriales</taxon>
        <taxon>Kribbellaceae</taxon>
        <taxon>Kribbella</taxon>
    </lineage>
</organism>
<keyword evidence="2 6" id="KW-0418">Kinase</keyword>
<dbReference type="Pfam" id="PF01513">
    <property type="entry name" value="NAD_kinase"/>
    <property type="match status" value="1"/>
</dbReference>
<reference evidence="8 9" key="1">
    <citation type="journal article" date="2019" name="Int. J. Syst. Evol. Microbiol.">
        <title>The Global Catalogue of Microorganisms (GCM) 10K type strain sequencing project: providing services to taxonomists for standard genome sequencing and annotation.</title>
        <authorList>
            <consortium name="The Broad Institute Genomics Platform"/>
            <consortium name="The Broad Institute Genome Sequencing Center for Infectious Disease"/>
            <person name="Wu L."/>
            <person name="Ma J."/>
        </authorList>
    </citation>
    <scope>NUCLEOTIDE SEQUENCE [LARGE SCALE GENOMIC DNA]</scope>
    <source>
        <strain evidence="8 9">JCM 10977</strain>
    </source>
</reference>
<evidence type="ECO:0000256" key="7">
    <source>
        <dbReference type="SAM" id="MobiDB-lite"/>
    </source>
</evidence>
<gene>
    <name evidence="6" type="primary">nadK</name>
    <name evidence="8" type="ORF">GCM10009554_80670</name>
</gene>
<keyword evidence="3 6" id="KW-0521">NADP</keyword>
<protein>
    <recommendedName>
        <fullName evidence="6">NAD kinase</fullName>
        <ecNumber evidence="6">2.7.1.23</ecNumber>
    </recommendedName>
    <alternativeName>
        <fullName evidence="6">ATP-dependent NAD kinase</fullName>
    </alternativeName>
</protein>
<feature type="binding site" evidence="6">
    <location>
        <begin position="176"/>
        <end position="177"/>
    </location>
    <ligand>
        <name>NAD(+)</name>
        <dbReference type="ChEBI" id="CHEBI:57540"/>
    </ligand>
</feature>
<dbReference type="SUPFAM" id="SSF111331">
    <property type="entry name" value="NAD kinase/diacylglycerol kinase-like"/>
    <property type="match status" value="1"/>
</dbReference>
<dbReference type="HAMAP" id="MF_00361">
    <property type="entry name" value="NAD_kinase"/>
    <property type="match status" value="1"/>
</dbReference>
<feature type="binding site" evidence="6">
    <location>
        <position position="187"/>
    </location>
    <ligand>
        <name>NAD(+)</name>
        <dbReference type="ChEBI" id="CHEBI:57540"/>
    </ligand>
</feature>
<evidence type="ECO:0000313" key="9">
    <source>
        <dbReference type="Proteomes" id="UP001500542"/>
    </source>
</evidence>
<dbReference type="Pfam" id="PF20143">
    <property type="entry name" value="NAD_kinase_C"/>
    <property type="match status" value="1"/>
</dbReference>
<sequence>MPVSRLGLVVHQARPLAVQAAGVVREWCKKNDIGCTDIDVWKDHEHRRGGMAEMQHAGNPDLVVTLGGDGTFLRGARIAAKNGAAVLGVDLGKVGFLTEVACSDVEEALEAVHHDQATIEERMTLTMRASRPLEIPSGIEALLRYGHGPALPPPAVREESPEADGWGVALDVTALNDVVLEKLARDHQVSVGVYLSGRLLASYSADALIVATPTGSTAYSFAAGGPILSPNMEAVVFTPVAPHMTFNRTVVAAPDEPVGLRVLPHSGQAAVSIDGQLRGVLDPGDWIGVYGSVRRLRLVRLRPTDFYGRLRDRFRLTDAPATGVDGDPDPFFRPNTPVPADLAHLRLPPPPEPPTDNPACEVEPATEPAE</sequence>
<keyword evidence="6" id="KW-0963">Cytoplasm</keyword>
<dbReference type="RefSeq" id="WP_343983535.1">
    <property type="nucleotide sequence ID" value="NZ_BAAAHK010000024.1"/>
</dbReference>
<dbReference type="InterPro" id="IPR002504">
    <property type="entry name" value="NADK"/>
</dbReference>
<evidence type="ECO:0000256" key="1">
    <source>
        <dbReference type="ARBA" id="ARBA00022679"/>
    </source>
</evidence>
<comment type="similarity">
    <text evidence="6">Belongs to the NAD kinase family.</text>
</comment>
<keyword evidence="4 6" id="KW-0520">NAD</keyword>
<feature type="region of interest" description="Disordered" evidence="7">
    <location>
        <begin position="319"/>
        <end position="370"/>
    </location>
</feature>
<dbReference type="GO" id="GO:0016301">
    <property type="term" value="F:kinase activity"/>
    <property type="evidence" value="ECO:0007669"/>
    <property type="project" value="UniProtKB-KW"/>
</dbReference>
<dbReference type="Gene3D" id="3.40.50.10330">
    <property type="entry name" value="Probable inorganic polyphosphate/atp-NAD kinase, domain 1"/>
    <property type="match status" value="1"/>
</dbReference>
<dbReference type="Gene3D" id="2.60.200.30">
    <property type="entry name" value="Probable inorganic polyphosphate/atp-NAD kinase, domain 2"/>
    <property type="match status" value="1"/>
</dbReference>
<comment type="subcellular location">
    <subcellularLocation>
        <location evidence="6">Cytoplasm</location>
    </subcellularLocation>
</comment>
<feature type="binding site" evidence="6">
    <location>
        <position position="276"/>
    </location>
    <ligand>
        <name>NAD(+)</name>
        <dbReference type="ChEBI" id="CHEBI:57540"/>
    </ligand>
</feature>
<feature type="binding site" evidence="6">
    <location>
        <begin position="69"/>
        <end position="70"/>
    </location>
    <ligand>
        <name>NAD(+)</name>
        <dbReference type="ChEBI" id="CHEBI:57540"/>
    </ligand>
</feature>
<keyword evidence="6" id="KW-0067">ATP-binding</keyword>
<keyword evidence="9" id="KW-1185">Reference proteome</keyword>